<evidence type="ECO:0000256" key="2">
    <source>
        <dbReference type="ARBA" id="ARBA00022475"/>
    </source>
</evidence>
<evidence type="ECO:0000313" key="12">
    <source>
        <dbReference type="EMBL" id="MCB4822580.1"/>
    </source>
</evidence>
<evidence type="ECO:0000256" key="8">
    <source>
        <dbReference type="ARBA" id="ARBA00023012"/>
    </source>
</evidence>
<dbReference type="InterPro" id="IPR008207">
    <property type="entry name" value="Sig_transdc_His_kin_Hpt_dom"/>
</dbReference>
<evidence type="ECO:0000256" key="3">
    <source>
        <dbReference type="ARBA" id="ARBA00022553"/>
    </source>
</evidence>
<dbReference type="InterPro" id="IPR036641">
    <property type="entry name" value="HPT_dom_sf"/>
</dbReference>
<dbReference type="SUPFAM" id="SSF52172">
    <property type="entry name" value="CheY-like"/>
    <property type="match status" value="1"/>
</dbReference>
<dbReference type="Gene3D" id="1.20.120.160">
    <property type="entry name" value="HPT domain"/>
    <property type="match status" value="1"/>
</dbReference>
<comment type="subcellular location">
    <subcellularLocation>
        <location evidence="1">Cell membrane</location>
        <topology evidence="1">Multi-pass membrane protein</topology>
    </subcellularLocation>
</comment>
<gene>
    <name evidence="12" type="ORF">LHA35_12620</name>
</gene>
<dbReference type="AlphaFoldDB" id="A0A9X1LAW0"/>
<dbReference type="GO" id="GO:0005886">
    <property type="term" value="C:plasma membrane"/>
    <property type="evidence" value="ECO:0007669"/>
    <property type="project" value="UniProtKB-SubCell"/>
</dbReference>
<keyword evidence="13" id="KW-1185">Reference proteome</keyword>
<name>A0A9X1LAW0_9PROT</name>
<feature type="domain" description="Response regulatory" evidence="11">
    <location>
        <begin position="8"/>
        <end position="129"/>
    </location>
</feature>
<dbReference type="Proteomes" id="UP001139311">
    <property type="component" value="Unassembled WGS sequence"/>
</dbReference>
<keyword evidence="5" id="KW-0547">Nucleotide-binding</keyword>
<dbReference type="PANTHER" id="PTHR45339:SF1">
    <property type="entry name" value="HYBRID SIGNAL TRANSDUCTION HISTIDINE KINASE J"/>
    <property type="match status" value="1"/>
</dbReference>
<dbReference type="Gene3D" id="3.40.50.2300">
    <property type="match status" value="1"/>
</dbReference>
<organism evidence="12 13">
    <name type="scientific">Roseicella aerolata</name>
    <dbReference type="NCBI Taxonomy" id="2883479"/>
    <lineage>
        <taxon>Bacteria</taxon>
        <taxon>Pseudomonadati</taxon>
        <taxon>Pseudomonadota</taxon>
        <taxon>Alphaproteobacteria</taxon>
        <taxon>Acetobacterales</taxon>
        <taxon>Roseomonadaceae</taxon>
        <taxon>Roseicella</taxon>
    </lineage>
</organism>
<dbReference type="GO" id="GO:0000160">
    <property type="term" value="P:phosphorelay signal transduction system"/>
    <property type="evidence" value="ECO:0007669"/>
    <property type="project" value="UniProtKB-KW"/>
</dbReference>
<keyword evidence="2" id="KW-1003">Cell membrane</keyword>
<dbReference type="PROSITE" id="PS50110">
    <property type="entry name" value="RESPONSE_REGULATORY"/>
    <property type="match status" value="1"/>
</dbReference>
<dbReference type="CDD" id="cd17546">
    <property type="entry name" value="REC_hyHK_CKI1_RcsC-like"/>
    <property type="match status" value="1"/>
</dbReference>
<reference evidence="12" key="1">
    <citation type="submission" date="2021-10" db="EMBL/GenBank/DDBJ databases">
        <title>Roseicella aerolatum sp. nov., isolated from aerosols of e-waste dismantling site.</title>
        <authorList>
            <person name="Qin T."/>
        </authorList>
    </citation>
    <scope>NUCLEOTIDE SEQUENCE</scope>
    <source>
        <strain evidence="12">GB24</strain>
    </source>
</reference>
<dbReference type="EMBL" id="JAJAQI010000017">
    <property type="protein sequence ID" value="MCB4822580.1"/>
    <property type="molecule type" value="Genomic_DNA"/>
</dbReference>
<evidence type="ECO:0000256" key="9">
    <source>
        <dbReference type="ARBA" id="ARBA00023136"/>
    </source>
</evidence>
<dbReference type="SMART" id="SM00448">
    <property type="entry name" value="REC"/>
    <property type="match status" value="1"/>
</dbReference>
<dbReference type="Pfam" id="PF00072">
    <property type="entry name" value="Response_reg"/>
    <property type="match status" value="1"/>
</dbReference>
<evidence type="ECO:0000313" key="13">
    <source>
        <dbReference type="Proteomes" id="UP001139311"/>
    </source>
</evidence>
<dbReference type="InterPro" id="IPR011006">
    <property type="entry name" value="CheY-like_superfamily"/>
</dbReference>
<comment type="caution">
    <text evidence="12">The sequence shown here is derived from an EMBL/GenBank/DDBJ whole genome shotgun (WGS) entry which is preliminary data.</text>
</comment>
<protein>
    <submittedName>
        <fullName evidence="12">Response regulator</fullName>
    </submittedName>
</protein>
<keyword evidence="6" id="KW-0067">ATP-binding</keyword>
<dbReference type="PANTHER" id="PTHR45339">
    <property type="entry name" value="HYBRID SIGNAL TRANSDUCTION HISTIDINE KINASE J"/>
    <property type="match status" value="1"/>
</dbReference>
<dbReference type="GO" id="GO:0005524">
    <property type="term" value="F:ATP binding"/>
    <property type="evidence" value="ECO:0007669"/>
    <property type="project" value="UniProtKB-KW"/>
</dbReference>
<evidence type="ECO:0000256" key="10">
    <source>
        <dbReference type="PROSITE-ProRule" id="PRU00169"/>
    </source>
</evidence>
<keyword evidence="7" id="KW-1133">Transmembrane helix</keyword>
<dbReference type="InterPro" id="IPR001789">
    <property type="entry name" value="Sig_transdc_resp-reg_receiver"/>
</dbReference>
<accession>A0A9X1LAW0</accession>
<keyword evidence="9" id="KW-0472">Membrane</keyword>
<proteinExistence type="predicted"/>
<evidence type="ECO:0000259" key="11">
    <source>
        <dbReference type="PROSITE" id="PS50110"/>
    </source>
</evidence>
<dbReference type="SUPFAM" id="SSF47226">
    <property type="entry name" value="Histidine-containing phosphotransfer domain, HPT domain"/>
    <property type="match status" value="1"/>
</dbReference>
<evidence type="ECO:0000256" key="5">
    <source>
        <dbReference type="ARBA" id="ARBA00022741"/>
    </source>
</evidence>
<keyword evidence="3 10" id="KW-0597">Phosphoprotein</keyword>
<dbReference type="Pfam" id="PF01627">
    <property type="entry name" value="Hpt"/>
    <property type="match status" value="1"/>
</dbReference>
<evidence type="ECO:0000256" key="1">
    <source>
        <dbReference type="ARBA" id="ARBA00004651"/>
    </source>
</evidence>
<dbReference type="GO" id="GO:0004672">
    <property type="term" value="F:protein kinase activity"/>
    <property type="evidence" value="ECO:0007669"/>
    <property type="project" value="UniProtKB-ARBA"/>
</dbReference>
<evidence type="ECO:0000256" key="4">
    <source>
        <dbReference type="ARBA" id="ARBA00022692"/>
    </source>
</evidence>
<feature type="modified residue" description="4-aspartylphosphate" evidence="10">
    <location>
        <position position="61"/>
    </location>
</feature>
<evidence type="ECO:0000256" key="6">
    <source>
        <dbReference type="ARBA" id="ARBA00022840"/>
    </source>
</evidence>
<sequence length="271" mass="27531">MPARKALHVLVADDVPANLVVARALLESAGHSAHCVADGALALDALAEPPGGRPFDVVLMDVMMPGMDGLEATRRIRALPGPAARVPVLAVTASAFAEDVATCREAGMDAHLAKPIEREALIAALARLTGDARPAPEAPEAAGFADLPLLSRPPGAALVVPGLDPEAARSLAGEFIREMREAADQLRATAPMPADHMIPSAHRLAGAAATLGATRLATAARQLQGEARQMTPEAAQALRAAVLAVAAETVAALTPEGSAGPEGDTVRVAAA</sequence>
<keyword evidence="8" id="KW-0902">Two-component regulatory system</keyword>
<evidence type="ECO:0000256" key="7">
    <source>
        <dbReference type="ARBA" id="ARBA00022989"/>
    </source>
</evidence>
<keyword evidence="4" id="KW-0812">Transmembrane</keyword>